<dbReference type="NCBIfam" id="TIGR02349">
    <property type="entry name" value="DnaJ_bact"/>
    <property type="match status" value="1"/>
</dbReference>
<dbReference type="GO" id="GO:0031072">
    <property type="term" value="F:heat shock protein binding"/>
    <property type="evidence" value="ECO:0007669"/>
    <property type="project" value="InterPro"/>
</dbReference>
<evidence type="ECO:0000256" key="2">
    <source>
        <dbReference type="ARBA" id="ARBA00011738"/>
    </source>
</evidence>
<evidence type="ECO:0000256" key="4">
    <source>
        <dbReference type="ARBA" id="ARBA00022705"/>
    </source>
</evidence>
<dbReference type="InterPro" id="IPR018253">
    <property type="entry name" value="DnaJ_domain_CS"/>
</dbReference>
<feature type="repeat" description="CXXCXGXG motif" evidence="14">
    <location>
        <begin position="165"/>
        <end position="172"/>
    </location>
</feature>
<evidence type="ECO:0000313" key="18">
    <source>
        <dbReference type="EMBL" id="ROO29312.1"/>
    </source>
</evidence>
<evidence type="ECO:0000256" key="5">
    <source>
        <dbReference type="ARBA" id="ARBA00022723"/>
    </source>
</evidence>
<reference evidence="18 19" key="1">
    <citation type="submission" date="2013-10" db="EMBL/GenBank/DDBJ databases">
        <title>Salinisphaera japonica YTM-1 Genome Sequencing.</title>
        <authorList>
            <person name="Lai Q."/>
            <person name="Li C."/>
            <person name="Shao Z."/>
        </authorList>
    </citation>
    <scope>NUCLEOTIDE SEQUENCE [LARGE SCALE GENOMIC DNA]</scope>
    <source>
        <strain evidence="18 19">YTM-1</strain>
    </source>
</reference>
<keyword evidence="9 14" id="KW-0346">Stress response</keyword>
<feature type="binding site" evidence="14">
    <location>
        <position position="168"/>
    </location>
    <ligand>
        <name>Zn(2+)</name>
        <dbReference type="ChEBI" id="CHEBI:29105"/>
        <label>2</label>
    </ligand>
</feature>
<comment type="function">
    <text evidence="11 14">Participates actively in the response to hyperosmotic and heat shock by preventing the aggregation of stress-denatured proteins and by disaggregating proteins, also in an autonomous, DnaK-independent fashion. Unfolded proteins bind initially to DnaJ; upon interaction with the DnaJ-bound protein, DnaK hydrolyzes its bound ATP, resulting in the formation of a stable complex. GrpE releases ADP from DnaK; ATP binding to DnaK triggers the release of the substrate protein, thus completing the reaction cycle. Several rounds of ATP-dependent interactions between DnaJ, DnaK and GrpE are required for fully efficient folding. Also involved, together with DnaK and GrpE, in the DNA replication of plasmids through activation of initiation proteins.</text>
</comment>
<dbReference type="InterPro" id="IPR001623">
    <property type="entry name" value="DnaJ_domain"/>
</dbReference>
<dbReference type="PROSITE" id="PS51188">
    <property type="entry name" value="ZF_CR"/>
    <property type="match status" value="1"/>
</dbReference>
<organism evidence="18 19">
    <name type="scientific">Salinisphaera japonica YTM-1</name>
    <dbReference type="NCBI Taxonomy" id="1209778"/>
    <lineage>
        <taxon>Bacteria</taxon>
        <taxon>Pseudomonadati</taxon>
        <taxon>Pseudomonadota</taxon>
        <taxon>Gammaproteobacteria</taxon>
        <taxon>Salinisphaerales</taxon>
        <taxon>Salinisphaeraceae</taxon>
        <taxon>Salinisphaera</taxon>
    </lineage>
</organism>
<proteinExistence type="inferred from homology"/>
<dbReference type="RefSeq" id="WP_123657861.1">
    <property type="nucleotide sequence ID" value="NZ_AYKG01000016.1"/>
</dbReference>
<feature type="domain" description="CR-type" evidence="17">
    <location>
        <begin position="135"/>
        <end position="213"/>
    </location>
</feature>
<evidence type="ECO:0000259" key="16">
    <source>
        <dbReference type="PROSITE" id="PS50076"/>
    </source>
</evidence>
<evidence type="ECO:0000256" key="13">
    <source>
        <dbReference type="ARBA" id="ARBA00067609"/>
    </source>
</evidence>
<evidence type="ECO:0000256" key="7">
    <source>
        <dbReference type="ARBA" id="ARBA00022771"/>
    </source>
</evidence>
<evidence type="ECO:0000256" key="3">
    <source>
        <dbReference type="ARBA" id="ARBA00022490"/>
    </source>
</evidence>
<dbReference type="NCBIfam" id="NF008035">
    <property type="entry name" value="PRK10767.1"/>
    <property type="match status" value="1"/>
</dbReference>
<dbReference type="SUPFAM" id="SSF46565">
    <property type="entry name" value="Chaperone J-domain"/>
    <property type="match status" value="1"/>
</dbReference>
<dbReference type="PROSITE" id="PS00636">
    <property type="entry name" value="DNAJ_1"/>
    <property type="match status" value="1"/>
</dbReference>
<dbReference type="GO" id="GO:0009408">
    <property type="term" value="P:response to heat"/>
    <property type="evidence" value="ECO:0007669"/>
    <property type="project" value="InterPro"/>
</dbReference>
<dbReference type="FunFam" id="2.10.230.10:FF:000002">
    <property type="entry name" value="Molecular chaperone DnaJ"/>
    <property type="match status" value="1"/>
</dbReference>
<dbReference type="Gene3D" id="2.10.230.10">
    <property type="entry name" value="Heat shock protein DnaJ, cysteine-rich domain"/>
    <property type="match status" value="1"/>
</dbReference>
<dbReference type="PRINTS" id="PR00625">
    <property type="entry name" value="JDOMAIN"/>
</dbReference>
<dbReference type="FunCoup" id="A0A423PUV3">
    <property type="interactions" value="640"/>
</dbReference>
<comment type="cofactor">
    <cofactor evidence="14">
        <name>Zn(2+)</name>
        <dbReference type="ChEBI" id="CHEBI:29105"/>
    </cofactor>
    <text evidence="14">Binds 2 Zn(2+) ions per monomer.</text>
</comment>
<evidence type="ECO:0000256" key="8">
    <source>
        <dbReference type="ARBA" id="ARBA00022833"/>
    </source>
</evidence>
<comment type="subunit">
    <text evidence="2 14">Homodimer.</text>
</comment>
<keyword evidence="19" id="KW-1185">Reference proteome</keyword>
<dbReference type="GO" id="GO:0008270">
    <property type="term" value="F:zinc ion binding"/>
    <property type="evidence" value="ECO:0007669"/>
    <property type="project" value="UniProtKB-UniRule"/>
</dbReference>
<dbReference type="CDD" id="cd10719">
    <property type="entry name" value="DnaJ_zf"/>
    <property type="match status" value="1"/>
</dbReference>
<sequence>MAKRDYYEVLGVSRGASKDDIKKAYRRLAMKNHPDRNPGDEDAEARFKEASEAYEVLSDDQKKATYDQFGHAGMGGAAGGGGGFGGGGAGFGDIFGDIFSDIFGGGGMGGGRSRAARGADLRYDLDLDLETAIEGDTIEIRIPTLEQCETCGGDGAEPGSPVDTCDTCKGQGQVRIQQGFLSIQQACPDCQGAGKKVRNPCKKCHGDGRVQSSKMLSVKVPPGVDNGDRIRLSGEGEAGEMGGPAGDLYVQINVKPHEFFVRDGNNLRANVPVDMITAALGGDIDVPTMKGKVSLRVPAETQSGKTFRLRGKGVQSVRTSSPGDLLVKVSVETPVNLNSKQKKMLEELQESLDESGHSHSPATTSWLDKAKRFFGERLN</sequence>
<comment type="subcellular location">
    <subcellularLocation>
        <location evidence="1 14">Cytoplasm</location>
    </subcellularLocation>
</comment>
<dbReference type="Pfam" id="PF00226">
    <property type="entry name" value="DnaJ"/>
    <property type="match status" value="1"/>
</dbReference>
<dbReference type="GO" id="GO:0051082">
    <property type="term" value="F:unfolded protein binding"/>
    <property type="evidence" value="ECO:0007669"/>
    <property type="project" value="UniProtKB-UniRule"/>
</dbReference>
<dbReference type="PROSITE" id="PS50076">
    <property type="entry name" value="DNAJ_2"/>
    <property type="match status" value="1"/>
</dbReference>
<feature type="repeat" description="CXXCXGXG motif" evidence="14">
    <location>
        <begin position="148"/>
        <end position="155"/>
    </location>
</feature>
<dbReference type="InterPro" id="IPR036869">
    <property type="entry name" value="J_dom_sf"/>
</dbReference>
<evidence type="ECO:0000256" key="12">
    <source>
        <dbReference type="ARBA" id="ARBA00061004"/>
    </source>
</evidence>
<keyword evidence="8 14" id="KW-0862">Zinc</keyword>
<comment type="caution">
    <text evidence="18">The sequence shown here is derived from an EMBL/GenBank/DDBJ whole genome shotgun (WGS) entry which is preliminary data.</text>
</comment>
<dbReference type="PANTHER" id="PTHR43096:SF48">
    <property type="entry name" value="CHAPERONE PROTEIN DNAJ"/>
    <property type="match status" value="1"/>
</dbReference>
<evidence type="ECO:0000256" key="14">
    <source>
        <dbReference type="HAMAP-Rule" id="MF_01152"/>
    </source>
</evidence>
<dbReference type="HAMAP" id="MF_01152">
    <property type="entry name" value="DnaJ"/>
    <property type="match status" value="1"/>
</dbReference>
<feature type="domain" description="J" evidence="16">
    <location>
        <begin position="5"/>
        <end position="70"/>
    </location>
</feature>
<dbReference type="AlphaFoldDB" id="A0A423PUV3"/>
<dbReference type="Gene3D" id="1.10.287.110">
    <property type="entry name" value="DnaJ domain"/>
    <property type="match status" value="1"/>
</dbReference>
<dbReference type="InParanoid" id="A0A423PUV3"/>
<feature type="binding site" evidence="14">
    <location>
        <position position="190"/>
    </location>
    <ligand>
        <name>Zn(2+)</name>
        <dbReference type="ChEBI" id="CHEBI:29105"/>
        <label>2</label>
    </ligand>
</feature>
<dbReference type="Pfam" id="PF00684">
    <property type="entry name" value="DnaJ_CXXCXGXG"/>
    <property type="match status" value="1"/>
</dbReference>
<dbReference type="OrthoDB" id="9779889at2"/>
<dbReference type="SUPFAM" id="SSF49493">
    <property type="entry name" value="HSP40/DnaJ peptide-binding domain"/>
    <property type="match status" value="2"/>
</dbReference>
<protein>
    <recommendedName>
        <fullName evidence="13 14">Chaperone protein DnaJ</fullName>
    </recommendedName>
</protein>
<dbReference type="InterPro" id="IPR001305">
    <property type="entry name" value="HSP_DnaJ_Cys-rich_dom"/>
</dbReference>
<dbReference type="FunFam" id="2.60.260.20:FF:000004">
    <property type="entry name" value="Molecular chaperone DnaJ"/>
    <property type="match status" value="1"/>
</dbReference>
<keyword evidence="6 14" id="KW-0677">Repeat</keyword>
<feature type="binding site" evidence="14">
    <location>
        <position position="204"/>
    </location>
    <ligand>
        <name>Zn(2+)</name>
        <dbReference type="ChEBI" id="CHEBI:29105"/>
        <label>1</label>
    </ligand>
</feature>
<evidence type="ECO:0000256" key="11">
    <source>
        <dbReference type="ARBA" id="ARBA00053423"/>
    </source>
</evidence>
<dbReference type="Proteomes" id="UP000285310">
    <property type="component" value="Unassembled WGS sequence"/>
</dbReference>
<dbReference type="PANTHER" id="PTHR43096">
    <property type="entry name" value="DNAJ HOMOLOG 1, MITOCHONDRIAL-RELATED"/>
    <property type="match status" value="1"/>
</dbReference>
<evidence type="ECO:0000256" key="10">
    <source>
        <dbReference type="ARBA" id="ARBA00023186"/>
    </source>
</evidence>
<dbReference type="GO" id="GO:0006260">
    <property type="term" value="P:DNA replication"/>
    <property type="evidence" value="ECO:0007669"/>
    <property type="project" value="UniProtKB-KW"/>
</dbReference>
<feature type="binding site" evidence="14">
    <location>
        <position position="148"/>
    </location>
    <ligand>
        <name>Zn(2+)</name>
        <dbReference type="ChEBI" id="CHEBI:29105"/>
        <label>1</label>
    </ligand>
</feature>
<dbReference type="CDD" id="cd10747">
    <property type="entry name" value="DnaJ_C"/>
    <property type="match status" value="1"/>
</dbReference>
<keyword evidence="3 14" id="KW-0963">Cytoplasm</keyword>
<evidence type="ECO:0000256" key="1">
    <source>
        <dbReference type="ARBA" id="ARBA00004496"/>
    </source>
</evidence>
<dbReference type="InterPro" id="IPR008971">
    <property type="entry name" value="HSP40/DnaJ_pept-bd"/>
</dbReference>
<keyword evidence="7 14" id="KW-0863">Zinc-finger</keyword>
<feature type="binding site" evidence="14">
    <location>
        <position position="201"/>
    </location>
    <ligand>
        <name>Zn(2+)</name>
        <dbReference type="ChEBI" id="CHEBI:29105"/>
        <label>1</label>
    </ligand>
</feature>
<evidence type="ECO:0000256" key="15">
    <source>
        <dbReference type="PROSITE-ProRule" id="PRU00546"/>
    </source>
</evidence>
<feature type="repeat" description="CXXCXGXG motif" evidence="14">
    <location>
        <begin position="201"/>
        <end position="208"/>
    </location>
</feature>
<dbReference type="SUPFAM" id="SSF57938">
    <property type="entry name" value="DnaJ/Hsp40 cysteine-rich domain"/>
    <property type="match status" value="1"/>
</dbReference>
<name>A0A423PUV3_9GAMM</name>
<dbReference type="EMBL" id="AYKG01000016">
    <property type="protein sequence ID" value="ROO29312.1"/>
    <property type="molecule type" value="Genomic_DNA"/>
</dbReference>
<dbReference type="GO" id="GO:0005524">
    <property type="term" value="F:ATP binding"/>
    <property type="evidence" value="ECO:0007669"/>
    <property type="project" value="InterPro"/>
</dbReference>
<dbReference type="Pfam" id="PF01556">
    <property type="entry name" value="DnaJ_C"/>
    <property type="match status" value="1"/>
</dbReference>
<comment type="domain">
    <text evidence="14">The J domain is necessary and sufficient to stimulate DnaK ATPase activity. Zinc center 1 plays an important role in the autonomous, DnaK-independent chaperone activity of DnaJ. Zinc center 2 is essential for interaction with DnaK and for DnaJ activity.</text>
</comment>
<accession>A0A423PUV3</accession>
<dbReference type="FunFam" id="1.10.287.110:FF:000034">
    <property type="entry name" value="Chaperone protein DnaJ"/>
    <property type="match status" value="1"/>
</dbReference>
<feature type="repeat" description="CXXCXGXG motif" evidence="14">
    <location>
        <begin position="187"/>
        <end position="194"/>
    </location>
</feature>
<dbReference type="Gene3D" id="2.60.260.20">
    <property type="entry name" value="Urease metallochaperone UreE, N-terminal domain"/>
    <property type="match status" value="2"/>
</dbReference>
<dbReference type="CDD" id="cd06257">
    <property type="entry name" value="DnaJ"/>
    <property type="match status" value="1"/>
</dbReference>
<dbReference type="InterPro" id="IPR036410">
    <property type="entry name" value="HSP_DnaJ_Cys-rich_dom_sf"/>
</dbReference>
<keyword evidence="10 14" id="KW-0143">Chaperone</keyword>
<feature type="binding site" evidence="14">
    <location>
        <position position="187"/>
    </location>
    <ligand>
        <name>Zn(2+)</name>
        <dbReference type="ChEBI" id="CHEBI:29105"/>
        <label>2</label>
    </ligand>
</feature>
<comment type="similarity">
    <text evidence="12 14">Belongs to the DnaJ family.</text>
</comment>
<dbReference type="InterPro" id="IPR002939">
    <property type="entry name" value="DnaJ_C"/>
</dbReference>
<evidence type="ECO:0000313" key="19">
    <source>
        <dbReference type="Proteomes" id="UP000285310"/>
    </source>
</evidence>
<dbReference type="SMART" id="SM00271">
    <property type="entry name" value="DnaJ"/>
    <property type="match status" value="1"/>
</dbReference>
<feature type="zinc finger region" description="CR-type" evidence="15">
    <location>
        <begin position="135"/>
        <end position="213"/>
    </location>
</feature>
<evidence type="ECO:0000259" key="17">
    <source>
        <dbReference type="PROSITE" id="PS51188"/>
    </source>
</evidence>
<dbReference type="GO" id="GO:0005737">
    <property type="term" value="C:cytoplasm"/>
    <property type="evidence" value="ECO:0007669"/>
    <property type="project" value="UniProtKB-SubCell"/>
</dbReference>
<evidence type="ECO:0000256" key="9">
    <source>
        <dbReference type="ARBA" id="ARBA00023016"/>
    </source>
</evidence>
<dbReference type="GO" id="GO:0042026">
    <property type="term" value="P:protein refolding"/>
    <property type="evidence" value="ECO:0007669"/>
    <property type="project" value="TreeGrafter"/>
</dbReference>
<feature type="binding site" evidence="14">
    <location>
        <position position="151"/>
    </location>
    <ligand>
        <name>Zn(2+)</name>
        <dbReference type="ChEBI" id="CHEBI:29105"/>
        <label>1</label>
    </ligand>
</feature>
<keyword evidence="5 14" id="KW-0479">Metal-binding</keyword>
<evidence type="ECO:0000256" key="6">
    <source>
        <dbReference type="ARBA" id="ARBA00022737"/>
    </source>
</evidence>
<keyword evidence="4 14" id="KW-0235">DNA replication</keyword>
<feature type="binding site" evidence="14">
    <location>
        <position position="165"/>
    </location>
    <ligand>
        <name>Zn(2+)</name>
        <dbReference type="ChEBI" id="CHEBI:29105"/>
        <label>2</label>
    </ligand>
</feature>
<gene>
    <name evidence="14" type="primary">dnaJ</name>
    <name evidence="18" type="ORF">SAJA_06680</name>
</gene>
<dbReference type="InterPro" id="IPR012724">
    <property type="entry name" value="DnaJ"/>
</dbReference>